<gene>
    <name evidence="2" type="ORF">MENT_LOCUS43452</name>
</gene>
<evidence type="ECO:0000313" key="3">
    <source>
        <dbReference type="Proteomes" id="UP000580250"/>
    </source>
</evidence>
<feature type="compositionally biased region" description="Polar residues" evidence="1">
    <location>
        <begin position="1"/>
        <end position="19"/>
    </location>
</feature>
<comment type="caution">
    <text evidence="2">The sequence shown here is derived from an EMBL/GenBank/DDBJ whole genome shotgun (WGS) entry which is preliminary data.</text>
</comment>
<sequence>MTDYSNSSNDGAFVQSSYSSKEENCLKSIQTLEVEKEKISASLELVKTKLEMQNSLLEQYNENKNFLTKILNFQQIWIFSSLT</sequence>
<protein>
    <submittedName>
        <fullName evidence="2">Uncharacterized protein</fullName>
    </submittedName>
</protein>
<organism evidence="2 3">
    <name type="scientific">Meloidogyne enterolobii</name>
    <name type="common">Root-knot nematode worm</name>
    <name type="synonym">Meloidogyne mayaguensis</name>
    <dbReference type="NCBI Taxonomy" id="390850"/>
    <lineage>
        <taxon>Eukaryota</taxon>
        <taxon>Metazoa</taxon>
        <taxon>Ecdysozoa</taxon>
        <taxon>Nematoda</taxon>
        <taxon>Chromadorea</taxon>
        <taxon>Rhabditida</taxon>
        <taxon>Tylenchina</taxon>
        <taxon>Tylenchomorpha</taxon>
        <taxon>Tylenchoidea</taxon>
        <taxon>Meloidogynidae</taxon>
        <taxon>Meloidogyninae</taxon>
        <taxon>Meloidogyne</taxon>
    </lineage>
</organism>
<dbReference type="AlphaFoldDB" id="A0A6V7WUH7"/>
<proteinExistence type="predicted"/>
<dbReference type="EMBL" id="CAJEWN010000820">
    <property type="protein sequence ID" value="CAD2190653.1"/>
    <property type="molecule type" value="Genomic_DNA"/>
</dbReference>
<dbReference type="Proteomes" id="UP000580250">
    <property type="component" value="Unassembled WGS sequence"/>
</dbReference>
<reference evidence="2 3" key="1">
    <citation type="submission" date="2020-08" db="EMBL/GenBank/DDBJ databases">
        <authorList>
            <person name="Koutsovoulos G."/>
            <person name="Danchin GJ E."/>
        </authorList>
    </citation>
    <scope>NUCLEOTIDE SEQUENCE [LARGE SCALE GENOMIC DNA]</scope>
</reference>
<evidence type="ECO:0000313" key="2">
    <source>
        <dbReference type="EMBL" id="CAD2190653.1"/>
    </source>
</evidence>
<feature type="region of interest" description="Disordered" evidence="1">
    <location>
        <begin position="1"/>
        <end position="22"/>
    </location>
</feature>
<accession>A0A6V7WUH7</accession>
<name>A0A6V7WUH7_MELEN</name>
<evidence type="ECO:0000256" key="1">
    <source>
        <dbReference type="SAM" id="MobiDB-lite"/>
    </source>
</evidence>